<gene>
    <name evidence="1" type="ORF">PICMEDRAFT_58459</name>
</gene>
<keyword evidence="2" id="KW-1185">Reference proteome</keyword>
<accession>A0A1E3NPY3</accession>
<dbReference type="GeneID" id="30179987"/>
<evidence type="ECO:0000313" key="2">
    <source>
        <dbReference type="Proteomes" id="UP000094455"/>
    </source>
</evidence>
<reference evidence="1 2" key="1">
    <citation type="journal article" date="2016" name="Proc. Natl. Acad. Sci. U.S.A.">
        <title>Comparative genomics of biotechnologically important yeasts.</title>
        <authorList>
            <person name="Riley R."/>
            <person name="Haridas S."/>
            <person name="Wolfe K.H."/>
            <person name="Lopes M.R."/>
            <person name="Hittinger C.T."/>
            <person name="Goeker M."/>
            <person name="Salamov A.A."/>
            <person name="Wisecaver J.H."/>
            <person name="Long T.M."/>
            <person name="Calvey C.H."/>
            <person name="Aerts A.L."/>
            <person name="Barry K.W."/>
            <person name="Choi C."/>
            <person name="Clum A."/>
            <person name="Coughlan A.Y."/>
            <person name="Deshpande S."/>
            <person name="Douglass A.P."/>
            <person name="Hanson S.J."/>
            <person name="Klenk H.-P."/>
            <person name="LaButti K.M."/>
            <person name="Lapidus A."/>
            <person name="Lindquist E.A."/>
            <person name="Lipzen A.M."/>
            <person name="Meier-Kolthoff J.P."/>
            <person name="Ohm R.A."/>
            <person name="Otillar R.P."/>
            <person name="Pangilinan J.L."/>
            <person name="Peng Y."/>
            <person name="Rokas A."/>
            <person name="Rosa C.A."/>
            <person name="Scheuner C."/>
            <person name="Sibirny A.A."/>
            <person name="Slot J.C."/>
            <person name="Stielow J.B."/>
            <person name="Sun H."/>
            <person name="Kurtzman C.P."/>
            <person name="Blackwell M."/>
            <person name="Grigoriev I.V."/>
            <person name="Jeffries T.W."/>
        </authorList>
    </citation>
    <scope>NUCLEOTIDE SEQUENCE [LARGE SCALE GENOMIC DNA]</scope>
    <source>
        <strain evidence="1 2">NRRL Y-2026</strain>
    </source>
</reference>
<protein>
    <submittedName>
        <fullName evidence="1">Uncharacterized protein</fullName>
    </submittedName>
</protein>
<name>A0A1E3NPY3_9ASCO</name>
<dbReference type="Proteomes" id="UP000094455">
    <property type="component" value="Unassembled WGS sequence"/>
</dbReference>
<sequence length="64" mass="6940">MTSWLVPPSGFKVSAICTELGPCIAWKGLFRGQGPRSESTGPSFTRIAMLHPQPRVLRSRPAAC</sequence>
<dbReference type="RefSeq" id="XP_019019287.1">
    <property type="nucleotide sequence ID" value="XM_019163300.1"/>
</dbReference>
<dbReference type="EMBL" id="KV454002">
    <property type="protein sequence ID" value="ODQ48174.1"/>
    <property type="molecule type" value="Genomic_DNA"/>
</dbReference>
<organism evidence="1 2">
    <name type="scientific">Pichia membranifaciens NRRL Y-2026</name>
    <dbReference type="NCBI Taxonomy" id="763406"/>
    <lineage>
        <taxon>Eukaryota</taxon>
        <taxon>Fungi</taxon>
        <taxon>Dikarya</taxon>
        <taxon>Ascomycota</taxon>
        <taxon>Saccharomycotina</taxon>
        <taxon>Pichiomycetes</taxon>
        <taxon>Pichiales</taxon>
        <taxon>Pichiaceae</taxon>
        <taxon>Pichia</taxon>
    </lineage>
</organism>
<evidence type="ECO:0000313" key="1">
    <source>
        <dbReference type="EMBL" id="ODQ48174.1"/>
    </source>
</evidence>
<proteinExistence type="predicted"/>
<dbReference type="AlphaFoldDB" id="A0A1E3NPY3"/>